<feature type="transmembrane region" description="Helical" evidence="6">
    <location>
        <begin position="225"/>
        <end position="241"/>
    </location>
</feature>
<dbReference type="InterPro" id="IPR018076">
    <property type="entry name" value="T2SS_GspF_dom"/>
</dbReference>
<evidence type="ECO:0000256" key="2">
    <source>
        <dbReference type="ARBA" id="ARBA00022475"/>
    </source>
</evidence>
<dbReference type="Pfam" id="PF00482">
    <property type="entry name" value="T2SSF"/>
    <property type="match status" value="1"/>
</dbReference>
<evidence type="ECO:0000313" key="9">
    <source>
        <dbReference type="Proteomes" id="UP000502136"/>
    </source>
</evidence>
<organism evidence="8 9">
    <name type="scientific">Paenibacillus albicereus</name>
    <dbReference type="NCBI Taxonomy" id="2726185"/>
    <lineage>
        <taxon>Bacteria</taxon>
        <taxon>Bacillati</taxon>
        <taxon>Bacillota</taxon>
        <taxon>Bacilli</taxon>
        <taxon>Bacillales</taxon>
        <taxon>Paenibacillaceae</taxon>
        <taxon>Paenibacillus</taxon>
    </lineage>
</organism>
<dbReference type="PANTHER" id="PTHR35007:SF1">
    <property type="entry name" value="PILUS ASSEMBLY PROTEIN"/>
    <property type="match status" value="1"/>
</dbReference>
<dbReference type="KEGG" id="palr:HGI30_06675"/>
<evidence type="ECO:0000256" key="5">
    <source>
        <dbReference type="ARBA" id="ARBA00023136"/>
    </source>
</evidence>
<reference evidence="8 9" key="1">
    <citation type="submission" date="2020-04" db="EMBL/GenBank/DDBJ databases">
        <title>Novel Paenibacillus strain UniB2 isolated from commercial digestive syrup.</title>
        <authorList>
            <person name="Thorat V."/>
            <person name="Kirdat K."/>
            <person name="Tiwarekar B."/>
            <person name="Yadav A."/>
        </authorList>
    </citation>
    <scope>NUCLEOTIDE SEQUENCE [LARGE SCALE GENOMIC DNA]</scope>
    <source>
        <strain evidence="8 9">UniB2</strain>
    </source>
</reference>
<dbReference type="GO" id="GO:0005886">
    <property type="term" value="C:plasma membrane"/>
    <property type="evidence" value="ECO:0007669"/>
    <property type="project" value="UniProtKB-SubCell"/>
</dbReference>
<dbReference type="PANTHER" id="PTHR35007">
    <property type="entry name" value="INTEGRAL MEMBRANE PROTEIN-RELATED"/>
    <property type="match status" value="1"/>
</dbReference>
<dbReference type="EMBL" id="CP051428">
    <property type="protein sequence ID" value="QJC51259.1"/>
    <property type="molecule type" value="Genomic_DNA"/>
</dbReference>
<sequence length="280" mass="30743">MAIERAARGLERGLERLGWPAGGGRKQPASAGAGADYSRYELSRRQFWVAFAVGAALVFAAAYLFYLNAAVALLASLVGIKAPSLYREHARAKRQDRLRIHFKEMLFSLSSSLAAGRSVENALFASIGDLRLIYTGASTDLLLELERIRRRCANGETLESGLLDFAVRSGVEEIMQFSDVFTTCKRTGGDLVEIVRRTSQLIGERIEVNQEIQVLIAQKKFESRIMLGVPFAFLGFLHVAAPDYMAPLYAGAAGYGLLTAALLLFAACGWLMLKIMDIRL</sequence>
<evidence type="ECO:0000313" key="8">
    <source>
        <dbReference type="EMBL" id="QJC51259.1"/>
    </source>
</evidence>
<keyword evidence="9" id="KW-1185">Reference proteome</keyword>
<comment type="subcellular location">
    <subcellularLocation>
        <location evidence="1">Cell membrane</location>
        <topology evidence="1">Multi-pass membrane protein</topology>
    </subcellularLocation>
</comment>
<evidence type="ECO:0000256" key="3">
    <source>
        <dbReference type="ARBA" id="ARBA00022692"/>
    </source>
</evidence>
<feature type="transmembrane region" description="Helical" evidence="6">
    <location>
        <begin position="47"/>
        <end position="80"/>
    </location>
</feature>
<dbReference type="Proteomes" id="UP000502136">
    <property type="component" value="Chromosome"/>
</dbReference>
<feature type="transmembrane region" description="Helical" evidence="6">
    <location>
        <begin position="253"/>
        <end position="273"/>
    </location>
</feature>
<keyword evidence="2" id="KW-1003">Cell membrane</keyword>
<proteinExistence type="predicted"/>
<dbReference type="RefSeq" id="WP_168906910.1">
    <property type="nucleotide sequence ID" value="NZ_CP051428.1"/>
</dbReference>
<keyword evidence="3 6" id="KW-0812">Transmembrane</keyword>
<dbReference type="AlphaFoldDB" id="A0A6H2GV78"/>
<feature type="domain" description="Type II secretion system protein GspF" evidence="7">
    <location>
        <begin position="108"/>
        <end position="237"/>
    </location>
</feature>
<keyword evidence="4 6" id="KW-1133">Transmembrane helix</keyword>
<evidence type="ECO:0000259" key="7">
    <source>
        <dbReference type="Pfam" id="PF00482"/>
    </source>
</evidence>
<protein>
    <submittedName>
        <fullName evidence="8">Pilus assembly protein TadB</fullName>
    </submittedName>
</protein>
<accession>A0A6H2GV78</accession>
<gene>
    <name evidence="8" type="ORF">HGI30_06675</name>
</gene>
<keyword evidence="5 6" id="KW-0472">Membrane</keyword>
<evidence type="ECO:0000256" key="4">
    <source>
        <dbReference type="ARBA" id="ARBA00022989"/>
    </source>
</evidence>
<evidence type="ECO:0000256" key="1">
    <source>
        <dbReference type="ARBA" id="ARBA00004651"/>
    </source>
</evidence>
<evidence type="ECO:0000256" key="6">
    <source>
        <dbReference type="SAM" id="Phobius"/>
    </source>
</evidence>
<name>A0A6H2GV78_9BACL</name>